<name>A0ABY4EBY7_VITST</name>
<keyword evidence="2" id="KW-1185">Reference proteome</keyword>
<dbReference type="Proteomes" id="UP000832034">
    <property type="component" value="Chromosome"/>
</dbReference>
<proteinExistence type="predicted"/>
<dbReference type="EMBL" id="CP091512">
    <property type="protein sequence ID" value="UOO93265.1"/>
    <property type="molecule type" value="Genomic_DNA"/>
</dbReference>
<dbReference type="RefSeq" id="WP_019957601.1">
    <property type="nucleotide sequence ID" value="NZ_CP091512.1"/>
</dbReference>
<accession>A0ABY4EBY7</accession>
<reference evidence="1" key="1">
    <citation type="submission" date="2021-12" db="EMBL/GenBank/DDBJ databases">
        <authorList>
            <person name="Veyrier F.J."/>
        </authorList>
    </citation>
    <scope>NUCLEOTIDE SEQUENCE</scope>
    <source>
        <strain evidence="1">SAG 1488-6</strain>
    </source>
</reference>
<gene>
    <name evidence="1" type="ORF">LVJ81_04330</name>
</gene>
<evidence type="ECO:0000313" key="2">
    <source>
        <dbReference type="Proteomes" id="UP000832034"/>
    </source>
</evidence>
<organism evidence="1 2">
    <name type="scientific">Vitreoscilla stercoraria</name>
    <dbReference type="NCBI Taxonomy" id="61"/>
    <lineage>
        <taxon>Bacteria</taxon>
        <taxon>Pseudomonadati</taxon>
        <taxon>Pseudomonadota</taxon>
        <taxon>Betaproteobacteria</taxon>
        <taxon>Neisseriales</taxon>
        <taxon>Neisseriaceae</taxon>
        <taxon>Vitreoscilla</taxon>
    </lineage>
</organism>
<reference evidence="1" key="2">
    <citation type="journal article" date="2022" name="Res Sq">
        <title>Evolution of multicellular longitudinally dividing oral cavity symbionts (Neisseriaceae).</title>
        <authorList>
            <person name="Nyongesa S."/>
            <person name="Weber P."/>
            <person name="Bernet E."/>
            <person name="Pullido F."/>
            <person name="Nieckarz M."/>
            <person name="Delaby M."/>
            <person name="Nieves C."/>
            <person name="Viehboeck T."/>
            <person name="Krause N."/>
            <person name="Rivera-Millot A."/>
            <person name="Nakamura A."/>
            <person name="Vischer N."/>
            <person name="VanNieuwenhze M."/>
            <person name="Brun Y."/>
            <person name="Cava F."/>
            <person name="Bulgheresi S."/>
            <person name="Veyrier F."/>
        </authorList>
    </citation>
    <scope>NUCLEOTIDE SEQUENCE</scope>
    <source>
        <strain evidence="1">SAG 1488-6</strain>
    </source>
</reference>
<protein>
    <submittedName>
        <fullName evidence="1">Uncharacterized protein</fullName>
    </submittedName>
</protein>
<sequence>MYKFIILAVIFGIGVQIPSELPTPAVNGIQLNDNTETVLLALGNPNDQDQYIYNTCDPESNNMQWHYPGMSITFTEYHKQPMVSQIVIYDGKWALGGIHLQDDVQQVKALFGDANFIHDVLPYNNRGDASWEFTIRHNQVANIALKQASCKSTV</sequence>
<evidence type="ECO:0000313" key="1">
    <source>
        <dbReference type="EMBL" id="UOO93265.1"/>
    </source>
</evidence>